<name>A0A9W9ZT41_9CNID</name>
<evidence type="ECO:0000313" key="2">
    <source>
        <dbReference type="EMBL" id="KAJ7387453.1"/>
    </source>
</evidence>
<keyword evidence="3" id="KW-1185">Reference proteome</keyword>
<reference evidence="2" key="1">
    <citation type="submission" date="2023-01" db="EMBL/GenBank/DDBJ databases">
        <title>Genome assembly of the deep-sea coral Lophelia pertusa.</title>
        <authorList>
            <person name="Herrera S."/>
            <person name="Cordes E."/>
        </authorList>
    </citation>
    <scope>NUCLEOTIDE SEQUENCE</scope>
    <source>
        <strain evidence="2">USNM1676648</strain>
        <tissue evidence="2">Polyp</tissue>
    </source>
</reference>
<sequence length="573" mass="63095">MAAWQDNFSSLALGEEETVLAISLAEALRTDEVETFLEIYDSIPSTTESKRIGEIKEMARQDKLGTNSISITTAINSLQKDLTVPQNHVDVLGSVDVIDSETIKPKTANKKKRKSKKGKVQNSPQEHSVTNGSTGEPDGNHVDMKHKILGLENCAPLCVSMNTNLVADISTGTDMELVHNSEKNGMDFRAGGSSSSNDSGVVTPDSGLGSYTSPVFTKEPPFGFPPSSQKLLESALGLLPNVAFEKDNSSSITDTSENIKNCFQQSEDSGSDQKEGENNLQASKTDKTNMPKKDSVEELISNAHDIEDDPISDVSDTKDVCKDFVVIEGDSVDGDVSSSSAVEDEGGWQSQTRRSHRKKKKELAARASREKNHMDRFQRKDFHKQQSDNQFRKNHHRRDDKKNHTKTSEKKFQNVENKSSTVLAESSAINSNLDGQVQAKTDKDNESKVNKEHLPSDNKLVSQKEVSSTPKVLSYRDALLKARGKAAEPTESSDSGVDANSVSSCEMSNVQQETPRDFFNKQQCVDYLHNAWKKVMSNSKQGLVIYFSVDSDPVLCEQKRKKRAAGNASSKKH</sequence>
<feature type="region of interest" description="Disordered" evidence="1">
    <location>
        <begin position="332"/>
        <end position="468"/>
    </location>
</feature>
<feature type="compositionally biased region" description="Basic and acidic residues" evidence="1">
    <location>
        <begin position="362"/>
        <end position="386"/>
    </location>
</feature>
<dbReference type="Proteomes" id="UP001163046">
    <property type="component" value="Unassembled WGS sequence"/>
</dbReference>
<feature type="compositionally biased region" description="Basic and acidic residues" evidence="1">
    <location>
        <begin position="440"/>
        <end position="456"/>
    </location>
</feature>
<feature type="compositionally biased region" description="Polar residues" evidence="1">
    <location>
        <begin position="414"/>
        <end position="439"/>
    </location>
</feature>
<dbReference type="AlphaFoldDB" id="A0A9W9ZT41"/>
<organism evidence="2 3">
    <name type="scientific">Desmophyllum pertusum</name>
    <dbReference type="NCBI Taxonomy" id="174260"/>
    <lineage>
        <taxon>Eukaryota</taxon>
        <taxon>Metazoa</taxon>
        <taxon>Cnidaria</taxon>
        <taxon>Anthozoa</taxon>
        <taxon>Hexacorallia</taxon>
        <taxon>Scleractinia</taxon>
        <taxon>Caryophylliina</taxon>
        <taxon>Caryophylliidae</taxon>
        <taxon>Desmophyllum</taxon>
    </lineage>
</organism>
<feature type="region of interest" description="Disordered" evidence="1">
    <location>
        <begin position="264"/>
        <end position="292"/>
    </location>
</feature>
<feature type="compositionally biased region" description="Polar residues" evidence="1">
    <location>
        <begin position="459"/>
        <end position="468"/>
    </location>
</feature>
<feature type="compositionally biased region" description="Basic and acidic residues" evidence="1">
    <location>
        <begin position="400"/>
        <end position="413"/>
    </location>
</feature>
<evidence type="ECO:0000313" key="3">
    <source>
        <dbReference type="Proteomes" id="UP001163046"/>
    </source>
</evidence>
<feature type="compositionally biased region" description="Basic residues" evidence="1">
    <location>
        <begin position="107"/>
        <end position="119"/>
    </location>
</feature>
<dbReference type="EMBL" id="MU825873">
    <property type="protein sequence ID" value="KAJ7387453.1"/>
    <property type="molecule type" value="Genomic_DNA"/>
</dbReference>
<evidence type="ECO:0000256" key="1">
    <source>
        <dbReference type="SAM" id="MobiDB-lite"/>
    </source>
</evidence>
<feature type="region of interest" description="Disordered" evidence="1">
    <location>
        <begin position="184"/>
        <end position="203"/>
    </location>
</feature>
<feature type="region of interest" description="Disordered" evidence="1">
    <location>
        <begin position="106"/>
        <end position="143"/>
    </location>
</feature>
<feature type="compositionally biased region" description="Low complexity" evidence="1">
    <location>
        <begin position="332"/>
        <end position="341"/>
    </location>
</feature>
<feature type="compositionally biased region" description="Polar residues" evidence="1">
    <location>
        <begin position="120"/>
        <end position="134"/>
    </location>
</feature>
<dbReference type="OrthoDB" id="5966728at2759"/>
<proteinExistence type="predicted"/>
<feature type="compositionally biased region" description="Low complexity" evidence="1">
    <location>
        <begin position="191"/>
        <end position="200"/>
    </location>
</feature>
<comment type="caution">
    <text evidence="2">The sequence shown here is derived from an EMBL/GenBank/DDBJ whole genome shotgun (WGS) entry which is preliminary data.</text>
</comment>
<accession>A0A9W9ZT41</accession>
<gene>
    <name evidence="2" type="ORF">OS493_000782</name>
</gene>
<protein>
    <submittedName>
        <fullName evidence="2">Uncharacterized protein</fullName>
    </submittedName>
</protein>